<proteinExistence type="inferred from homology"/>
<feature type="binding site" evidence="5">
    <location>
        <position position="180"/>
    </location>
    <ligand>
        <name>Fe cation</name>
        <dbReference type="ChEBI" id="CHEBI:24875"/>
        <note>catalytic</note>
    </ligand>
</feature>
<dbReference type="GO" id="GO:0046872">
    <property type="term" value="F:metal ion binding"/>
    <property type="evidence" value="ECO:0007669"/>
    <property type="project" value="UniProtKB-KW"/>
</dbReference>
<feature type="binding site" evidence="5">
    <location>
        <position position="474"/>
    </location>
    <ligand>
        <name>Fe cation</name>
        <dbReference type="ChEBI" id="CHEBI:24875"/>
        <note>catalytic</note>
    </ligand>
</feature>
<dbReference type="eggNOG" id="COG3670">
    <property type="taxonomic scope" value="Bacteria"/>
</dbReference>
<dbReference type="RefSeq" id="WP_012161302.1">
    <property type="nucleotide sequence ID" value="NC_009925.1"/>
</dbReference>
<evidence type="ECO:0000256" key="3">
    <source>
        <dbReference type="ARBA" id="ARBA00023002"/>
    </source>
</evidence>
<dbReference type="HOGENOM" id="CLU_016472_6_3_3"/>
<feature type="binding site" evidence="5">
    <location>
        <position position="294"/>
    </location>
    <ligand>
        <name>Fe cation</name>
        <dbReference type="ChEBI" id="CHEBI:24875"/>
        <note>catalytic</note>
    </ligand>
</feature>
<dbReference type="PANTHER" id="PTHR10543:SF89">
    <property type="entry name" value="CAROTENOID 9,10(9',10')-CLEAVAGE DIOXYGENASE 1"/>
    <property type="match status" value="1"/>
</dbReference>
<dbReference type="Pfam" id="PF03055">
    <property type="entry name" value="RPE65"/>
    <property type="match status" value="1"/>
</dbReference>
<name>B0CE75_ACAM1</name>
<keyword evidence="6" id="KW-0223">Dioxygenase</keyword>
<dbReference type="Proteomes" id="UP000000268">
    <property type="component" value="Chromosome"/>
</dbReference>
<sequence>MTAIASEKLSKNASLVKDWAKGYESQLNEYSYWIDEVEGTIPPELQGTLFRNGAGSLEVNGQKIGHPFDGDGMICAITFEQGRAHFQNRYVRTEGYLKEQAAGKILYRGFGTQKAGGWLANIFNTNFKNAANTSVIYWGDKLWAMWEGGHPHQLTPETLETIGPDTLDGLLTADQPFSAHPRIIDGRFINFGVKGIASQSLTIFELDEQGNPLKQSSHPLSGFAFLHDMLVTENYCIFVQHPFQVKGLPFLLGFKTIEQCFDFNPEQPTKIILISRHGNHDLEILETDSFFGFHHGNAWEKEGKLYFESVCSDFFPQKQQDELDFEQIDFESFPTGELWEFEVNLSSKKVVHRKVVERGCEFPSVHPQWVGKEHRYVYMSVCDSSDKNGPLQAILKLDKESGEQQIWSVAPRAFPGEPIFVPRPDSTQEDDGWLLSLVFDAATYRSYLAILDAQDLNTVIAKLHLQHHIPHGFHGSWTPNVFRDSSKN</sequence>
<dbReference type="InterPro" id="IPR004294">
    <property type="entry name" value="Carotenoid_Oase"/>
</dbReference>
<keyword evidence="3" id="KW-0560">Oxidoreductase</keyword>
<evidence type="ECO:0000313" key="7">
    <source>
        <dbReference type="Proteomes" id="UP000000268"/>
    </source>
</evidence>
<dbReference type="AlphaFoldDB" id="B0CE75"/>
<evidence type="ECO:0000313" key="6">
    <source>
        <dbReference type="EMBL" id="ABW25709.1"/>
    </source>
</evidence>
<evidence type="ECO:0000256" key="1">
    <source>
        <dbReference type="ARBA" id="ARBA00006787"/>
    </source>
</evidence>
<gene>
    <name evidence="6" type="ordered locus">AM1_0661</name>
</gene>
<organism evidence="6 7">
    <name type="scientific">Acaryochloris marina (strain MBIC 11017)</name>
    <dbReference type="NCBI Taxonomy" id="329726"/>
    <lineage>
        <taxon>Bacteria</taxon>
        <taxon>Bacillati</taxon>
        <taxon>Cyanobacteriota</taxon>
        <taxon>Cyanophyceae</taxon>
        <taxon>Acaryochloridales</taxon>
        <taxon>Acaryochloridaceae</taxon>
        <taxon>Acaryochloris</taxon>
    </lineage>
</organism>
<dbReference type="GO" id="GO:0016121">
    <property type="term" value="P:carotene catabolic process"/>
    <property type="evidence" value="ECO:0007669"/>
    <property type="project" value="TreeGrafter"/>
</dbReference>
<evidence type="ECO:0000256" key="4">
    <source>
        <dbReference type="ARBA" id="ARBA00023004"/>
    </source>
</evidence>
<dbReference type="PANTHER" id="PTHR10543">
    <property type="entry name" value="BETA-CAROTENE DIOXYGENASE"/>
    <property type="match status" value="1"/>
</dbReference>
<evidence type="ECO:0000256" key="2">
    <source>
        <dbReference type="ARBA" id="ARBA00022723"/>
    </source>
</evidence>
<dbReference type="STRING" id="329726.AM1_0661"/>
<reference evidence="6 7" key="1">
    <citation type="journal article" date="2008" name="Proc. Natl. Acad. Sci. U.S.A.">
        <title>Niche adaptation and genome expansion in the chlorophyll d-producing cyanobacterium Acaryochloris marina.</title>
        <authorList>
            <person name="Swingley W.D."/>
            <person name="Chen M."/>
            <person name="Cheung P.C."/>
            <person name="Conrad A.L."/>
            <person name="Dejesa L.C."/>
            <person name="Hao J."/>
            <person name="Honchak B.M."/>
            <person name="Karbach L.E."/>
            <person name="Kurdoglu A."/>
            <person name="Lahiri S."/>
            <person name="Mastrian S.D."/>
            <person name="Miyashita H."/>
            <person name="Page L."/>
            <person name="Ramakrishna P."/>
            <person name="Satoh S."/>
            <person name="Sattley W.M."/>
            <person name="Shimada Y."/>
            <person name="Taylor H.L."/>
            <person name="Tomo T."/>
            <person name="Tsuchiya T."/>
            <person name="Wang Z.T."/>
            <person name="Raymond J."/>
            <person name="Mimuro M."/>
            <person name="Blankenship R.E."/>
            <person name="Touchman J.W."/>
        </authorList>
    </citation>
    <scope>NUCLEOTIDE SEQUENCE [LARGE SCALE GENOMIC DNA]</scope>
    <source>
        <strain evidence="7">MBIC 11017</strain>
    </source>
</reference>
<comment type="cofactor">
    <cofactor evidence="5">
        <name>Fe(2+)</name>
        <dbReference type="ChEBI" id="CHEBI:29033"/>
    </cofactor>
    <text evidence="5">Binds 1 Fe(2+) ion per subunit.</text>
</comment>
<keyword evidence="4 5" id="KW-0408">Iron</keyword>
<dbReference type="KEGG" id="amr:AM1_0661"/>
<comment type="similarity">
    <text evidence="1">Belongs to the carotenoid oxygenase family.</text>
</comment>
<dbReference type="EMBL" id="CP000828">
    <property type="protein sequence ID" value="ABW25709.1"/>
    <property type="molecule type" value="Genomic_DNA"/>
</dbReference>
<dbReference type="OrthoDB" id="6636843at2"/>
<evidence type="ECO:0000256" key="5">
    <source>
        <dbReference type="PIRSR" id="PIRSR604294-1"/>
    </source>
</evidence>
<accession>B0CE75</accession>
<keyword evidence="7" id="KW-1185">Reference proteome</keyword>
<protein>
    <submittedName>
        <fullName evidence="6">Lignostilbene-alpha,beta-dioxygenase, putative</fullName>
    </submittedName>
</protein>
<keyword evidence="2 5" id="KW-0479">Metal-binding</keyword>
<dbReference type="GO" id="GO:0010436">
    <property type="term" value="F:carotenoid dioxygenase activity"/>
    <property type="evidence" value="ECO:0007669"/>
    <property type="project" value="TreeGrafter"/>
</dbReference>
<feature type="binding site" evidence="5">
    <location>
        <position position="227"/>
    </location>
    <ligand>
        <name>Fe cation</name>
        <dbReference type="ChEBI" id="CHEBI:24875"/>
        <note>catalytic</note>
    </ligand>
</feature>